<dbReference type="Proteomes" id="UP000219327">
    <property type="component" value="Unassembled WGS sequence"/>
</dbReference>
<evidence type="ECO:0000313" key="4">
    <source>
        <dbReference type="EMBL" id="PDH38885.1"/>
    </source>
</evidence>
<proteinExistence type="inferred from homology"/>
<evidence type="ECO:0000256" key="3">
    <source>
        <dbReference type="SAM" id="MobiDB-lite"/>
    </source>
</evidence>
<protein>
    <submittedName>
        <fullName evidence="4">Phage shock protein A</fullName>
    </submittedName>
</protein>
<evidence type="ECO:0000256" key="1">
    <source>
        <dbReference type="ARBA" id="ARBA00043985"/>
    </source>
</evidence>
<feature type="coiled-coil region" evidence="2">
    <location>
        <begin position="89"/>
        <end position="144"/>
    </location>
</feature>
<evidence type="ECO:0000256" key="2">
    <source>
        <dbReference type="SAM" id="Coils"/>
    </source>
</evidence>
<feature type="compositionally biased region" description="Basic and acidic residues" evidence="3">
    <location>
        <begin position="191"/>
        <end position="204"/>
    </location>
</feature>
<dbReference type="AlphaFoldDB" id="A0A2A5WQS7"/>
<reference evidence="4 5" key="1">
    <citation type="submission" date="2017-08" db="EMBL/GenBank/DDBJ databases">
        <title>Fine stratification of microbial communities through a metagenomic profile of the photic zone.</title>
        <authorList>
            <person name="Haro-Moreno J.M."/>
            <person name="Lopez-Perez M."/>
            <person name="De La Torre J."/>
            <person name="Picazo A."/>
            <person name="Camacho A."/>
            <person name="Rodriguez-Valera F."/>
        </authorList>
    </citation>
    <scope>NUCLEOTIDE SEQUENCE [LARGE SCALE GENOMIC DNA]</scope>
    <source>
        <strain evidence="4">MED-G24</strain>
    </source>
</reference>
<dbReference type="PANTHER" id="PTHR31088">
    <property type="entry name" value="MEMBRANE-ASSOCIATED PROTEIN VIPP1, CHLOROPLASTIC"/>
    <property type="match status" value="1"/>
</dbReference>
<comment type="similarity">
    <text evidence="1">Belongs to the PspA/Vipp/IM30 family.</text>
</comment>
<dbReference type="Pfam" id="PF04012">
    <property type="entry name" value="PspA_IM30"/>
    <property type="match status" value="1"/>
</dbReference>
<gene>
    <name evidence="4" type="ORF">CNE99_06620</name>
</gene>
<keyword evidence="2" id="KW-0175">Coiled coil</keyword>
<feature type="region of interest" description="Disordered" evidence="3">
    <location>
        <begin position="186"/>
        <end position="208"/>
    </location>
</feature>
<evidence type="ECO:0000313" key="5">
    <source>
        <dbReference type="Proteomes" id="UP000219327"/>
    </source>
</evidence>
<comment type="caution">
    <text evidence="4">The sequence shown here is derived from an EMBL/GenBank/DDBJ whole genome shotgun (WGS) entry which is preliminary data.</text>
</comment>
<organism evidence="4 5">
    <name type="scientific">OM182 bacterium MED-G24</name>
    <dbReference type="NCBI Taxonomy" id="1986255"/>
    <lineage>
        <taxon>Bacteria</taxon>
        <taxon>Pseudomonadati</taxon>
        <taxon>Pseudomonadota</taxon>
        <taxon>Gammaproteobacteria</taxon>
        <taxon>OMG group</taxon>
        <taxon>OM182 clade</taxon>
    </lineage>
</organism>
<dbReference type="PANTHER" id="PTHR31088:SF9">
    <property type="entry name" value="PHAGE SHOCK PROTEIN A"/>
    <property type="match status" value="1"/>
</dbReference>
<accession>A0A2A5WQS7</accession>
<sequence>MSILKKIVSAVRGGASELGELIVDSNGTRIFEQEIRDADNYVRKAKHDLTDVMAKQMQASRQVESTRQEIRQHESYAVKALEQNDEKLALEVADKVAKLESDLEEQEAVLTAFTDHVTRLKTLVKKTERQLADYERQLSMVKTTESVQKASASISDNYASTSSRILSAKDSLERIKKRQQETYDRIGAAESLEKEEQGDLDEKLAAAGITATPKSAQDVLDRIKRGQT</sequence>
<dbReference type="EMBL" id="NTKD01000033">
    <property type="protein sequence ID" value="PDH38885.1"/>
    <property type="molecule type" value="Genomic_DNA"/>
</dbReference>
<dbReference type="InterPro" id="IPR007157">
    <property type="entry name" value="PspA_VIPP1"/>
</dbReference>
<name>A0A2A5WQS7_9GAMM</name>